<gene>
    <name evidence="5" type="ORF">PEVE_00010985</name>
</gene>
<dbReference type="InterPro" id="IPR019080">
    <property type="entry name" value="YqaJ_viral_recombinase"/>
</dbReference>
<dbReference type="InterPro" id="IPR013083">
    <property type="entry name" value="Znf_RING/FYVE/PHD"/>
</dbReference>
<dbReference type="PANTHER" id="PTHR47526">
    <property type="entry name" value="ATP-DEPENDENT DNA HELICASE"/>
    <property type="match status" value="1"/>
</dbReference>
<evidence type="ECO:0000256" key="1">
    <source>
        <dbReference type="ARBA" id="ARBA00022723"/>
    </source>
</evidence>
<comment type="caution">
    <text evidence="5">The sequence shown here is derived from an EMBL/GenBank/DDBJ whole genome shotgun (WGS) entry which is preliminary data.</text>
</comment>
<name>A0ABN8RDV0_9CNID</name>
<accession>A0ABN8RDV0</accession>
<evidence type="ECO:0000313" key="6">
    <source>
        <dbReference type="Proteomes" id="UP001159427"/>
    </source>
</evidence>
<dbReference type="SUPFAM" id="SSF57903">
    <property type="entry name" value="FYVE/PHD zinc finger"/>
    <property type="match status" value="2"/>
</dbReference>
<organism evidence="5 6">
    <name type="scientific">Porites evermanni</name>
    <dbReference type="NCBI Taxonomy" id="104178"/>
    <lineage>
        <taxon>Eukaryota</taxon>
        <taxon>Metazoa</taxon>
        <taxon>Cnidaria</taxon>
        <taxon>Anthozoa</taxon>
        <taxon>Hexacorallia</taxon>
        <taxon>Scleractinia</taxon>
        <taxon>Fungiina</taxon>
        <taxon>Poritidae</taxon>
        <taxon>Porites</taxon>
    </lineage>
</organism>
<dbReference type="PROSITE" id="PS50835">
    <property type="entry name" value="IG_LIKE"/>
    <property type="match status" value="1"/>
</dbReference>
<dbReference type="InterPro" id="IPR001965">
    <property type="entry name" value="Znf_PHD"/>
</dbReference>
<dbReference type="InterPro" id="IPR007110">
    <property type="entry name" value="Ig-like_dom"/>
</dbReference>
<evidence type="ECO:0000259" key="4">
    <source>
        <dbReference type="PROSITE" id="PS50835"/>
    </source>
</evidence>
<reference evidence="5 6" key="1">
    <citation type="submission" date="2022-05" db="EMBL/GenBank/DDBJ databases">
        <authorList>
            <consortium name="Genoscope - CEA"/>
            <person name="William W."/>
        </authorList>
    </citation>
    <scope>NUCLEOTIDE SEQUENCE [LARGE SCALE GENOMIC DNA]</scope>
</reference>
<dbReference type="PROSITE" id="PS01359">
    <property type="entry name" value="ZF_PHD_1"/>
    <property type="match status" value="1"/>
</dbReference>
<evidence type="ECO:0000256" key="2">
    <source>
        <dbReference type="ARBA" id="ARBA00022771"/>
    </source>
</evidence>
<evidence type="ECO:0000256" key="3">
    <source>
        <dbReference type="ARBA" id="ARBA00022833"/>
    </source>
</evidence>
<dbReference type="SUPFAM" id="SSF52980">
    <property type="entry name" value="Restriction endonuclease-like"/>
    <property type="match status" value="1"/>
</dbReference>
<dbReference type="SUPFAM" id="SSF54001">
    <property type="entry name" value="Cysteine proteinases"/>
    <property type="match status" value="1"/>
</dbReference>
<dbReference type="EMBL" id="CALNXI010001789">
    <property type="protein sequence ID" value="CAH3177098.1"/>
    <property type="molecule type" value="Genomic_DNA"/>
</dbReference>
<dbReference type="InterPro" id="IPR011604">
    <property type="entry name" value="PDDEXK-like_dom_sf"/>
</dbReference>
<dbReference type="InterPro" id="IPR019786">
    <property type="entry name" value="Zinc_finger_PHD-type_CS"/>
</dbReference>
<feature type="domain" description="Ig-like" evidence="4">
    <location>
        <begin position="656"/>
        <end position="750"/>
    </location>
</feature>
<dbReference type="CDD" id="cd22343">
    <property type="entry name" value="PDDEXK_lambda_exonuclease-like"/>
    <property type="match status" value="1"/>
</dbReference>
<dbReference type="InterPro" id="IPR038765">
    <property type="entry name" value="Papain-like_cys_pep_sf"/>
</dbReference>
<dbReference type="InterPro" id="IPR011335">
    <property type="entry name" value="Restrct_endonuc-II-like"/>
</dbReference>
<dbReference type="Gene3D" id="3.40.395.10">
    <property type="entry name" value="Adenoviral Proteinase, Chain A"/>
    <property type="match status" value="1"/>
</dbReference>
<keyword evidence="3" id="KW-0862">Zinc</keyword>
<keyword evidence="6" id="KW-1185">Reference proteome</keyword>
<dbReference type="PANTHER" id="PTHR47526:SF3">
    <property type="entry name" value="PHD-TYPE DOMAIN-CONTAINING PROTEIN"/>
    <property type="match status" value="1"/>
</dbReference>
<proteinExistence type="predicted"/>
<dbReference type="Gene3D" id="3.30.40.10">
    <property type="entry name" value="Zinc/RING finger domain, C3HC4 (zinc finger)"/>
    <property type="match status" value="2"/>
</dbReference>
<keyword evidence="2" id="KW-0863">Zinc-finger</keyword>
<protein>
    <recommendedName>
        <fullName evidence="4">Ig-like domain-containing protein</fullName>
    </recommendedName>
</protein>
<sequence length="935" mass="104991">MSDDKTTVDCETKSQKSENSKEKCLPVLSDFAKKLEGHVYTRYLQKIGVVGVDPACLVGEKLDPECLPPIESTDLLSFLVLETSFYTLKQFKAYKSLDSYNYMVSGFITSVQGKAIGNNFVVVGKVRHSQRMNDTPVPIWIIANNEGTVLSAHCLACKAGLAECCSHIGSVLFYIEAWNRIHGKLACTQVKCTWLLPTYVNEVPYSEVKDINFKSAKKLKTELDDRIDDLCQSFTSQKVKPTVKPVVEAPIPSQAEMKALFSEVNKSSKKPVIISLVPEFSEQFVLKSRRIPTLPDLYNHDNLTLSYPELLEKCGEVRVPLSDSDIDLVEHDTREQSHGAAFFKHRAGRVGASTSYSVAHTNPAQPSISLIKNICYPQLFRAKSKAINHGIKNESKAIDAYKSLMSANHKDFALEKCGVFIDKEHPWMHATPDFLCSCSCCGKGCGEVKCPYSIDDCDFDSYTAKKSACLEKVNGKIRLKRNHQYYYQVQQQLRITGRQFCDFVVCAFSNGTPMFFMERIYPDINNWEITVLKITKVWRTCILPELLARWYTRKQHVEQIDQASQGNSPCVCYCRKQTQGKTVCCSNSKCIFKEFHYECLRISDPIPSKWYCPNCRLLPEFQTKKCKKTPKSALSKNQDSIDAMKLDAICVCHSKPKVNERLLKCRSENCQNGKFFHLNCLDYKRMPNNSKTTWMCSSCKVAQTDKATTSRSTGPTTCTSTLNIRTAAVSNSATYVSSDSSDDESDVEITGESTGNLDKTGALGALNDSHYEIINSPSGWLDCAIIQQAQILLKKANPLIESFQRTTLGPIRNFDIVTSEFIQILHTGHMHWVCVSSIGCTPGIVKLYDSLYHDIIEEEVTEQVKSLMADSYIGLVNVPVQQQLNGSDCGVFAVAFSTSLVYGFDPQDYTFDIPNMRPHLCQCLRMGELTMFPTI</sequence>
<dbReference type="InterPro" id="IPR011011">
    <property type="entry name" value="Znf_FYVE_PHD"/>
</dbReference>
<dbReference type="Proteomes" id="UP001159427">
    <property type="component" value="Unassembled WGS sequence"/>
</dbReference>
<dbReference type="SMART" id="SM00249">
    <property type="entry name" value="PHD"/>
    <property type="match status" value="2"/>
</dbReference>
<keyword evidence="1" id="KW-0479">Metal-binding</keyword>
<dbReference type="Gene3D" id="3.90.320.10">
    <property type="match status" value="1"/>
</dbReference>
<dbReference type="Pfam" id="PF09588">
    <property type="entry name" value="YqaJ"/>
    <property type="match status" value="1"/>
</dbReference>
<evidence type="ECO:0000313" key="5">
    <source>
        <dbReference type="EMBL" id="CAH3177098.1"/>
    </source>
</evidence>